<protein>
    <submittedName>
        <fullName evidence="1">Uncharacterized protein</fullName>
    </submittedName>
</protein>
<gene>
    <name evidence="1" type="ORF">AXG93_2931s1190</name>
</gene>
<name>A0A176VVU2_MARPO</name>
<accession>A0A176VVU2</accession>
<evidence type="ECO:0000313" key="1">
    <source>
        <dbReference type="EMBL" id="OAE24877.1"/>
    </source>
</evidence>
<evidence type="ECO:0000313" key="2">
    <source>
        <dbReference type="Proteomes" id="UP000077202"/>
    </source>
</evidence>
<dbReference type="Proteomes" id="UP000077202">
    <property type="component" value="Unassembled WGS sequence"/>
</dbReference>
<dbReference type="EMBL" id="LVLJ01002458">
    <property type="protein sequence ID" value="OAE24877.1"/>
    <property type="molecule type" value="Genomic_DNA"/>
</dbReference>
<proteinExistence type="predicted"/>
<organism evidence="1 2">
    <name type="scientific">Marchantia polymorpha subsp. ruderalis</name>
    <dbReference type="NCBI Taxonomy" id="1480154"/>
    <lineage>
        <taxon>Eukaryota</taxon>
        <taxon>Viridiplantae</taxon>
        <taxon>Streptophyta</taxon>
        <taxon>Embryophyta</taxon>
        <taxon>Marchantiophyta</taxon>
        <taxon>Marchantiopsida</taxon>
        <taxon>Marchantiidae</taxon>
        <taxon>Marchantiales</taxon>
        <taxon>Marchantiaceae</taxon>
        <taxon>Marchantia</taxon>
    </lineage>
</organism>
<dbReference type="AlphaFoldDB" id="A0A176VVU2"/>
<reference evidence="1" key="1">
    <citation type="submission" date="2016-03" db="EMBL/GenBank/DDBJ databases">
        <title>Mechanisms controlling the formation of the plant cell surface in tip-growing cells are functionally conserved among land plants.</title>
        <authorList>
            <person name="Honkanen S."/>
            <person name="Jones V.A."/>
            <person name="Morieri G."/>
            <person name="Champion C."/>
            <person name="Hetherington A.J."/>
            <person name="Kelly S."/>
            <person name="Saint-Marcoux D."/>
            <person name="Proust H."/>
            <person name="Prescott H."/>
            <person name="Dolan L."/>
        </authorList>
    </citation>
    <scope>NUCLEOTIDE SEQUENCE [LARGE SCALE GENOMIC DNA]</scope>
    <source>
        <tissue evidence="1">Whole gametophyte</tissue>
    </source>
</reference>
<sequence length="105" mass="11577">MPIKTGFTIVINGMANAIDQDDKYENVTMNQDLHNAILDVAKWKRMGAVLLLLQPLCAALAHLEGIGLSDEISGLEIEKEEDNLNGEQADIDEIRLVNDLCTNLD</sequence>
<comment type="caution">
    <text evidence="1">The sequence shown here is derived from an EMBL/GenBank/DDBJ whole genome shotgun (WGS) entry which is preliminary data.</text>
</comment>
<keyword evidence="2" id="KW-1185">Reference proteome</keyword>